<feature type="transmembrane region" description="Helical" evidence="1">
    <location>
        <begin position="169"/>
        <end position="188"/>
    </location>
</feature>
<protein>
    <submittedName>
        <fullName evidence="2">Uncharacterized protein</fullName>
    </submittedName>
</protein>
<keyword evidence="1" id="KW-0472">Membrane</keyword>
<proteinExistence type="predicted"/>
<keyword evidence="1" id="KW-0812">Transmembrane</keyword>
<dbReference type="Proteomes" id="UP000244174">
    <property type="component" value="Unassembled WGS sequence"/>
</dbReference>
<feature type="transmembrane region" description="Helical" evidence="1">
    <location>
        <begin position="12"/>
        <end position="33"/>
    </location>
</feature>
<dbReference type="EMBL" id="QBKQ01000003">
    <property type="protein sequence ID" value="PTX42069.1"/>
    <property type="molecule type" value="Genomic_DNA"/>
</dbReference>
<feature type="transmembrane region" description="Helical" evidence="1">
    <location>
        <begin position="39"/>
        <end position="60"/>
    </location>
</feature>
<reference evidence="2 3" key="1">
    <citation type="submission" date="2018-04" db="EMBL/GenBank/DDBJ databases">
        <title>Genomic Encyclopedia of Archaeal and Bacterial Type Strains, Phase II (KMG-II): from individual species to whole genera.</title>
        <authorList>
            <person name="Goeker M."/>
        </authorList>
    </citation>
    <scope>NUCLEOTIDE SEQUENCE [LARGE SCALE GENOMIC DNA]</scope>
    <source>
        <strain evidence="2 3">DSM 23082</strain>
    </source>
</reference>
<organism evidence="2 3">
    <name type="scientific">Christiangramia gaetbulicola</name>
    <dbReference type="NCBI Taxonomy" id="703340"/>
    <lineage>
        <taxon>Bacteria</taxon>
        <taxon>Pseudomonadati</taxon>
        <taxon>Bacteroidota</taxon>
        <taxon>Flavobacteriia</taxon>
        <taxon>Flavobacteriales</taxon>
        <taxon>Flavobacteriaceae</taxon>
        <taxon>Christiangramia</taxon>
    </lineage>
</organism>
<sequence length="232" mass="27042">MSKEVEFSTINIIGFVLAYLLLFPVAYLVNLFIEFDPVYIYSFILLIAPIYMLFSGKLHLELCEDHLFIKWLKRPLVGKQPDYRIHYGKILRWKYRRGGRGPDSLIFILRSGKKIRIRPSIFNMKELETDFVKSFGMRISEFHSNHSTQELMEELAQSAYVQKLKKDKAILNCLLILNTGIAVLFLAVGSFSEGNSADEIWILFCLSILVFLLLSFRFHYLKNELKETLSLN</sequence>
<name>A0A2T6AE43_9FLAO</name>
<dbReference type="AlphaFoldDB" id="A0A2T6AE43"/>
<accession>A0A2T6AE43</accession>
<gene>
    <name evidence="2" type="ORF">C8P64_2483</name>
</gene>
<evidence type="ECO:0000256" key="1">
    <source>
        <dbReference type="SAM" id="Phobius"/>
    </source>
</evidence>
<evidence type="ECO:0000313" key="3">
    <source>
        <dbReference type="Proteomes" id="UP000244174"/>
    </source>
</evidence>
<keyword evidence="1" id="KW-1133">Transmembrane helix</keyword>
<feature type="transmembrane region" description="Helical" evidence="1">
    <location>
        <begin position="200"/>
        <end position="220"/>
    </location>
</feature>
<keyword evidence="3" id="KW-1185">Reference proteome</keyword>
<comment type="caution">
    <text evidence="2">The sequence shown here is derived from an EMBL/GenBank/DDBJ whole genome shotgun (WGS) entry which is preliminary data.</text>
</comment>
<evidence type="ECO:0000313" key="2">
    <source>
        <dbReference type="EMBL" id="PTX42069.1"/>
    </source>
</evidence>
<dbReference type="RefSeq" id="WP_108172378.1">
    <property type="nucleotide sequence ID" value="NZ_QBKQ01000003.1"/>
</dbReference>
<dbReference type="OrthoDB" id="9823484at2"/>